<dbReference type="PANTHER" id="PTHR43707">
    <property type="entry name" value="HISTIDYL-TRNA SYNTHETASE"/>
    <property type="match status" value="1"/>
</dbReference>
<dbReference type="PROSITE" id="PS50862">
    <property type="entry name" value="AA_TRNA_LIGASE_II"/>
    <property type="match status" value="1"/>
</dbReference>
<feature type="binding site" evidence="11">
    <location>
        <position position="111"/>
    </location>
    <ligand>
        <name>L-histidine</name>
        <dbReference type="ChEBI" id="CHEBI:57595"/>
    </ligand>
</feature>
<dbReference type="GO" id="GO:0006427">
    <property type="term" value="P:histidyl-tRNA aminoacylation"/>
    <property type="evidence" value="ECO:0007669"/>
    <property type="project" value="InterPro"/>
</dbReference>
<dbReference type="GO" id="GO:0140096">
    <property type="term" value="F:catalytic activity, acting on a protein"/>
    <property type="evidence" value="ECO:0007669"/>
    <property type="project" value="UniProtKB-ARBA"/>
</dbReference>
<dbReference type="EMBL" id="CP038015">
    <property type="protein sequence ID" value="QBP40477.1"/>
    <property type="molecule type" value="Genomic_DNA"/>
</dbReference>
<evidence type="ECO:0000256" key="11">
    <source>
        <dbReference type="PIRSR" id="PIRSR001549-1"/>
    </source>
</evidence>
<name>A0A4P6ZVX1_9BACL</name>
<dbReference type="Gene3D" id="3.30.930.10">
    <property type="entry name" value="Bira Bifunctional Protein, Domain 2"/>
    <property type="match status" value="1"/>
</dbReference>
<dbReference type="CDD" id="cd00773">
    <property type="entry name" value="HisRS-like_core"/>
    <property type="match status" value="1"/>
</dbReference>
<comment type="subcellular location">
    <subcellularLocation>
        <location evidence="1 10">Cytoplasm</location>
    </subcellularLocation>
</comment>
<dbReference type="GO" id="GO:0005737">
    <property type="term" value="C:cytoplasm"/>
    <property type="evidence" value="ECO:0007669"/>
    <property type="project" value="UniProtKB-SubCell"/>
</dbReference>
<evidence type="ECO:0000256" key="1">
    <source>
        <dbReference type="ARBA" id="ARBA00004496"/>
    </source>
</evidence>
<keyword evidence="13" id="KW-0328">Glycosyltransferase</keyword>
<keyword evidence="6 10" id="KW-0963">Cytoplasm</keyword>
<evidence type="ECO:0000313" key="13">
    <source>
        <dbReference type="EMBL" id="QBP40477.1"/>
    </source>
</evidence>
<dbReference type="InterPro" id="IPR053846">
    <property type="entry name" value="HisZ-C"/>
</dbReference>
<dbReference type="KEGG" id="panc:E2636_04740"/>
<sequence length="394" mass="44580">MTPIRKFEKPLGMRDSFPLINEKKEKVRDIGRQFFQSRGFDFIKTPTVEYYETIGKASAIPDSALFKLVDRQGETLVLRPDMTTPIVRVATSKLLKEQIPLRLAYFANVFRAQEHEGGRPAEFEQMGVELIGDASVYADAEMIITASEFVQKLGIKDYRLTVGHAGLLQSILIQLTQSKEQVRELLKLLVEKNLVGFEEAVKTYKLSKEDENRFIEFIGQASNVQSIQQLRPFIDETNHTQVNMFSYLSNLSALLENAGLSNMVTYDLTLTSEMSYYTGMLFEVFASGSGFAIGNGGRYDGLLQEFNSDVGATGFGLRVDRLLEVMTTSTKRESRTLIFFDEANYMNAVKDAKKLRNEGVQTTIQFLKSVEDQQAFQMNFTDVVWLIEGDANNE</sequence>
<comment type="subunit">
    <text evidence="4 10">Heteromultimer composed of HisG and HisZ subunits.</text>
</comment>
<dbReference type="PANTHER" id="PTHR43707:SF1">
    <property type="entry name" value="HISTIDINE--TRNA LIGASE, MITOCHONDRIAL-RELATED"/>
    <property type="match status" value="1"/>
</dbReference>
<evidence type="ECO:0000256" key="4">
    <source>
        <dbReference type="ARBA" id="ARBA00011496"/>
    </source>
</evidence>
<feature type="domain" description="Aminoacyl-transfer RNA synthetases class-II family profile" evidence="12">
    <location>
        <begin position="32"/>
        <end position="327"/>
    </location>
</feature>
<evidence type="ECO:0000256" key="3">
    <source>
        <dbReference type="ARBA" id="ARBA00005539"/>
    </source>
</evidence>
<keyword evidence="7 10" id="KW-0028">Amino-acid biosynthesis</keyword>
<keyword evidence="8 10" id="KW-0368">Histidine biosynthesis</keyword>
<comment type="miscellaneous">
    <text evidence="10">This function is generally fulfilled by the C-terminal part of HisG, which is missing in some bacteria such as this one.</text>
</comment>
<dbReference type="InterPro" id="IPR041715">
    <property type="entry name" value="HisRS-like_core"/>
</dbReference>
<feature type="binding site" evidence="11">
    <location>
        <begin position="276"/>
        <end position="277"/>
    </location>
    <ligand>
        <name>L-histidine</name>
        <dbReference type="ChEBI" id="CHEBI:57595"/>
    </ligand>
</feature>
<dbReference type="SUPFAM" id="SSF55681">
    <property type="entry name" value="Class II aaRS and biotin synthetases"/>
    <property type="match status" value="1"/>
</dbReference>
<evidence type="ECO:0000313" key="14">
    <source>
        <dbReference type="Proteomes" id="UP000294292"/>
    </source>
</evidence>
<dbReference type="HAMAP" id="MF_00125">
    <property type="entry name" value="HisZ"/>
    <property type="match status" value="1"/>
</dbReference>
<accession>A0A4P6ZVX1</accession>
<comment type="pathway">
    <text evidence="2 10">Amino-acid biosynthesis; L-histidine biosynthesis; L-histidine from 5-phospho-alpha-D-ribose 1-diphosphate: step 1/9.</text>
</comment>
<feature type="binding site" evidence="11">
    <location>
        <position position="125"/>
    </location>
    <ligand>
        <name>L-histidine</name>
        <dbReference type="ChEBI" id="CHEBI:57595"/>
    </ligand>
</feature>
<evidence type="ECO:0000256" key="5">
    <source>
        <dbReference type="ARBA" id="ARBA00020397"/>
    </source>
</evidence>
<dbReference type="Pfam" id="PF21996">
    <property type="entry name" value="HisZ-like"/>
    <property type="match status" value="1"/>
</dbReference>
<dbReference type="NCBIfam" id="NF008941">
    <property type="entry name" value="PRK12292.2-4"/>
    <property type="match status" value="1"/>
</dbReference>
<dbReference type="Pfam" id="PF13393">
    <property type="entry name" value="tRNA-synt_His"/>
    <property type="match status" value="1"/>
</dbReference>
<gene>
    <name evidence="10" type="primary">hisZ</name>
    <name evidence="13" type="ORF">E2636_04740</name>
</gene>
<evidence type="ECO:0000256" key="10">
    <source>
        <dbReference type="HAMAP-Rule" id="MF_00125"/>
    </source>
</evidence>
<dbReference type="OrthoDB" id="9800814at2"/>
<dbReference type="Gene3D" id="3.40.50.12590">
    <property type="match status" value="1"/>
</dbReference>
<dbReference type="GO" id="GO:0004821">
    <property type="term" value="F:histidine-tRNA ligase activity"/>
    <property type="evidence" value="ECO:0007669"/>
    <property type="project" value="InterPro"/>
</dbReference>
<protein>
    <recommendedName>
        <fullName evidence="5 10">ATP phosphoribosyltransferase regulatory subunit</fullName>
    </recommendedName>
</protein>
<proteinExistence type="inferred from homology"/>
<dbReference type="InterPro" id="IPR004516">
    <property type="entry name" value="HisRS/HisZ"/>
</dbReference>
<dbReference type="GO" id="GO:0000105">
    <property type="term" value="P:L-histidine biosynthetic process"/>
    <property type="evidence" value="ECO:0007669"/>
    <property type="project" value="UniProtKB-UniRule"/>
</dbReference>
<dbReference type="InterPro" id="IPR045864">
    <property type="entry name" value="aa-tRNA-synth_II/BPL/LPL"/>
</dbReference>
<evidence type="ECO:0000256" key="9">
    <source>
        <dbReference type="ARBA" id="ARBA00025246"/>
    </source>
</evidence>
<dbReference type="Proteomes" id="UP000294292">
    <property type="component" value="Chromosome"/>
</dbReference>
<dbReference type="InterPro" id="IPR004517">
    <property type="entry name" value="HisZ"/>
</dbReference>
<dbReference type="NCBIfam" id="TIGR00443">
    <property type="entry name" value="hisZ_biosyn_reg"/>
    <property type="match status" value="1"/>
</dbReference>
<feature type="binding site" evidence="11">
    <location>
        <position position="129"/>
    </location>
    <ligand>
        <name>L-histidine</name>
        <dbReference type="ChEBI" id="CHEBI:57595"/>
    </ligand>
</feature>
<evidence type="ECO:0000256" key="8">
    <source>
        <dbReference type="ARBA" id="ARBA00023102"/>
    </source>
</evidence>
<dbReference type="PIRSF" id="PIRSF001549">
    <property type="entry name" value="His-tRNA_synth"/>
    <property type="match status" value="1"/>
</dbReference>
<dbReference type="RefSeq" id="WP_134209196.1">
    <property type="nucleotide sequence ID" value="NZ_CP038015.1"/>
</dbReference>
<comment type="similarity">
    <text evidence="3 10">Belongs to the class-II aminoacyl-tRNA synthetase family. HisZ subfamily.</text>
</comment>
<evidence type="ECO:0000256" key="6">
    <source>
        <dbReference type="ARBA" id="ARBA00022490"/>
    </source>
</evidence>
<keyword evidence="13" id="KW-0808">Transferase</keyword>
<dbReference type="AlphaFoldDB" id="A0A4P6ZVX1"/>
<evidence type="ECO:0000256" key="7">
    <source>
        <dbReference type="ARBA" id="ARBA00022605"/>
    </source>
</evidence>
<dbReference type="GO" id="GO:0016757">
    <property type="term" value="F:glycosyltransferase activity"/>
    <property type="evidence" value="ECO:0007669"/>
    <property type="project" value="UniProtKB-KW"/>
</dbReference>
<organism evidence="13 14">
    <name type="scientific">Paenisporosarcina antarctica</name>
    <dbReference type="NCBI Taxonomy" id="417367"/>
    <lineage>
        <taxon>Bacteria</taxon>
        <taxon>Bacillati</taxon>
        <taxon>Bacillota</taxon>
        <taxon>Bacilli</taxon>
        <taxon>Bacillales</taxon>
        <taxon>Caryophanaceae</taxon>
        <taxon>Paenisporosarcina</taxon>
    </lineage>
</organism>
<comment type="function">
    <text evidence="9 10">Required for the first step of histidine biosynthesis. May allow the feedback regulation of ATP phosphoribosyltransferase activity by histidine.</text>
</comment>
<evidence type="ECO:0000256" key="2">
    <source>
        <dbReference type="ARBA" id="ARBA00004667"/>
    </source>
</evidence>
<keyword evidence="14" id="KW-1185">Reference proteome</keyword>
<dbReference type="InterPro" id="IPR006195">
    <property type="entry name" value="aa-tRNA-synth_II"/>
</dbReference>
<feature type="binding site" evidence="11">
    <location>
        <begin position="81"/>
        <end position="83"/>
    </location>
    <ligand>
        <name>L-histidine</name>
        <dbReference type="ChEBI" id="CHEBI:57595"/>
    </ligand>
</feature>
<reference evidence="13 14" key="1">
    <citation type="submission" date="2019-03" db="EMBL/GenBank/DDBJ databases">
        <title>Complete genome sequence of Paenisporosarcina antarctica CGMCC 1.6503T.</title>
        <authorList>
            <person name="Rong J.-C."/>
            <person name="Chi N.-Y."/>
            <person name="Zhang Q.-F."/>
        </authorList>
    </citation>
    <scope>NUCLEOTIDE SEQUENCE [LARGE SCALE GENOMIC DNA]</scope>
    <source>
        <strain evidence="13 14">CGMCC 1.6503</strain>
    </source>
</reference>
<dbReference type="UniPathway" id="UPA00031">
    <property type="reaction ID" value="UER00006"/>
</dbReference>
<evidence type="ECO:0000259" key="12">
    <source>
        <dbReference type="PROSITE" id="PS50862"/>
    </source>
</evidence>